<proteinExistence type="inferred from homology"/>
<feature type="region of interest" description="Disordered" evidence="7">
    <location>
        <begin position="1"/>
        <end position="31"/>
    </location>
</feature>
<dbReference type="InterPro" id="IPR036724">
    <property type="entry name" value="Cobalamin-bd_sf"/>
</dbReference>
<evidence type="ECO:0000256" key="4">
    <source>
        <dbReference type="ARBA" id="ARBA00022628"/>
    </source>
</evidence>
<organism evidence="9 10">
    <name type="scientific">Nocardioides abyssi</name>
    <dbReference type="NCBI Taxonomy" id="3058370"/>
    <lineage>
        <taxon>Bacteria</taxon>
        <taxon>Bacillati</taxon>
        <taxon>Actinomycetota</taxon>
        <taxon>Actinomycetes</taxon>
        <taxon>Propionibacteriales</taxon>
        <taxon>Nocardioidaceae</taxon>
        <taxon>Nocardioides</taxon>
    </lineage>
</organism>
<dbReference type="RefSeq" id="WP_300961538.1">
    <property type="nucleotide sequence ID" value="NZ_JAUHJR010000005.1"/>
</dbReference>
<comment type="subunit">
    <text evidence="3">Heterodimer of an alpha and a beta chain.</text>
</comment>
<dbReference type="SUPFAM" id="SSF51703">
    <property type="entry name" value="Cobalamin (vitamin B12)-dependent enzymes"/>
    <property type="match status" value="1"/>
</dbReference>
<dbReference type="InterPro" id="IPR006099">
    <property type="entry name" value="MeMalonylCoA_mutase_a/b_cat"/>
</dbReference>
<name>A0ABT8EWN2_9ACTN</name>
<comment type="caution">
    <text evidence="9">The sequence shown here is derived from an EMBL/GenBank/DDBJ whole genome shotgun (WGS) entry which is preliminary data.</text>
</comment>
<gene>
    <name evidence="9" type="ORF">QWY29_13475</name>
</gene>
<comment type="cofactor">
    <cofactor evidence="1">
        <name>adenosylcob(III)alamin</name>
        <dbReference type="ChEBI" id="CHEBI:18408"/>
    </cofactor>
</comment>
<dbReference type="Gene3D" id="3.40.50.280">
    <property type="entry name" value="Cobalamin-binding domain"/>
    <property type="match status" value="1"/>
</dbReference>
<dbReference type="Proteomes" id="UP001168537">
    <property type="component" value="Unassembled WGS sequence"/>
</dbReference>
<keyword evidence="4" id="KW-0846">Cobalamin</keyword>
<feature type="domain" description="Methylmalonyl-CoA mutase alpha/beta chain catalytic" evidence="8">
    <location>
        <begin position="211"/>
        <end position="446"/>
    </location>
</feature>
<evidence type="ECO:0000256" key="5">
    <source>
        <dbReference type="ARBA" id="ARBA00023235"/>
    </source>
</evidence>
<evidence type="ECO:0000256" key="3">
    <source>
        <dbReference type="ARBA" id="ARBA00011870"/>
    </source>
</evidence>
<evidence type="ECO:0000256" key="1">
    <source>
        <dbReference type="ARBA" id="ARBA00001922"/>
    </source>
</evidence>
<evidence type="ECO:0000256" key="6">
    <source>
        <dbReference type="ARBA" id="ARBA00023285"/>
    </source>
</evidence>
<dbReference type="PANTHER" id="PTHR48101:SF4">
    <property type="entry name" value="METHYLMALONYL-COA MUTASE, MITOCHONDRIAL"/>
    <property type="match status" value="1"/>
</dbReference>
<evidence type="ECO:0000259" key="8">
    <source>
        <dbReference type="Pfam" id="PF01642"/>
    </source>
</evidence>
<dbReference type="SUPFAM" id="SSF52242">
    <property type="entry name" value="Cobalamin (vitamin B12)-binding domain"/>
    <property type="match status" value="1"/>
</dbReference>
<dbReference type="InterPro" id="IPR016176">
    <property type="entry name" value="Cbl-dep_enz_cat"/>
</dbReference>
<protein>
    <submittedName>
        <fullName evidence="9">Methylmalonyl-CoA mutase family protein</fullName>
    </submittedName>
</protein>
<dbReference type="Pfam" id="PF01642">
    <property type="entry name" value="MM_CoA_mutase"/>
    <property type="match status" value="1"/>
</dbReference>
<evidence type="ECO:0000256" key="7">
    <source>
        <dbReference type="SAM" id="MobiDB-lite"/>
    </source>
</evidence>
<sequence length="583" mass="61159">MTQPEGAVEGGLDEPTELEPEQGTLDLAGDGDRWTVQDWEQAAAAVLRKSRRLTDDDPDDAVWTKLARTTLDGIEVTPLGTPALLEGLSTTGRPTRVGPWDVRAHLGATGVPAKQANEEALVDLDGGVASLWVTADADTDLPALLEGVLLDLAPVVLDAPTAPVAVAEAFLAHLDGTTPADGTNLGVDGRASDEDLVAVARLALDNGVLGVVVDATVAHDLGASDAQELGYSMWVAARVLRVLTGAGIGVDEATRLLEFRYAATDEQFPTIAKLRAARRLWARVVELSEGAPPEQRQHVVTSRPMMSKYDPYVNMLRTTVASFAAGVGGADAVTVLPFDSTLGRPDAFGRRIARNTSHLLVDEAHVAKVADPAGGSYAVEKLTDDLAVAGWDVLGRLESGESFDDAVAETVARREREVATRKRPITGLTEFPNLAEQLPERAADPAAEAVRRYGAAFEELRDAPTSRPVFVATMGTVAAHTARATFASNLLAAGGIAVEVAGPTQGVDDVVAAYTSGDRSPVVCLAGSDAAYDEWADPLVAALREAGASHVVVAGKPRDGVDDSCAMGVDALAFLTRTREHLS</sequence>
<feature type="compositionally biased region" description="Acidic residues" evidence="7">
    <location>
        <begin position="11"/>
        <end position="20"/>
    </location>
</feature>
<keyword evidence="5" id="KW-0413">Isomerase</keyword>
<evidence type="ECO:0000313" key="10">
    <source>
        <dbReference type="Proteomes" id="UP001168537"/>
    </source>
</evidence>
<dbReference type="Gene3D" id="3.20.20.240">
    <property type="entry name" value="Methylmalonyl-CoA mutase"/>
    <property type="match status" value="1"/>
</dbReference>
<comment type="similarity">
    <text evidence="2">Belongs to the methylmalonyl-CoA mutase family.</text>
</comment>
<evidence type="ECO:0000313" key="9">
    <source>
        <dbReference type="EMBL" id="MDN4162371.1"/>
    </source>
</evidence>
<reference evidence="9" key="1">
    <citation type="submission" date="2023-06" db="EMBL/GenBank/DDBJ databases">
        <title>Draft genome sequence of Nocardioides sp. SOB72.</title>
        <authorList>
            <person name="Zhang G."/>
        </authorList>
    </citation>
    <scope>NUCLEOTIDE SEQUENCE</scope>
    <source>
        <strain evidence="9">SOB72</strain>
    </source>
</reference>
<evidence type="ECO:0000256" key="2">
    <source>
        <dbReference type="ARBA" id="ARBA00008465"/>
    </source>
</evidence>
<dbReference type="EMBL" id="JAUHJR010000005">
    <property type="protein sequence ID" value="MDN4162371.1"/>
    <property type="molecule type" value="Genomic_DNA"/>
</dbReference>
<accession>A0ABT8EWN2</accession>
<dbReference type="PANTHER" id="PTHR48101">
    <property type="entry name" value="METHYLMALONYL-COA MUTASE, MITOCHONDRIAL-RELATED"/>
    <property type="match status" value="1"/>
</dbReference>
<keyword evidence="10" id="KW-1185">Reference proteome</keyword>
<keyword evidence="6" id="KW-0170">Cobalt</keyword>